<keyword evidence="1" id="KW-0472">Membrane</keyword>
<dbReference type="EMBL" id="JAHQCR010000021">
    <property type="protein sequence ID" value="MBU9720727.1"/>
    <property type="molecule type" value="Genomic_DNA"/>
</dbReference>
<accession>A0ABS6JR36</accession>
<organism evidence="2 3">
    <name type="scientific">Evansella alkalicola</name>
    <dbReference type="NCBI Taxonomy" id="745819"/>
    <lineage>
        <taxon>Bacteria</taxon>
        <taxon>Bacillati</taxon>
        <taxon>Bacillota</taxon>
        <taxon>Bacilli</taxon>
        <taxon>Bacillales</taxon>
        <taxon>Bacillaceae</taxon>
        <taxon>Evansella</taxon>
    </lineage>
</organism>
<evidence type="ECO:0000313" key="2">
    <source>
        <dbReference type="EMBL" id="MBU9720727.1"/>
    </source>
</evidence>
<reference evidence="2 3" key="1">
    <citation type="submission" date="2021-06" db="EMBL/GenBank/DDBJ databases">
        <title>Bacillus sp. RD4P76, an endophyte from a halophyte.</title>
        <authorList>
            <person name="Sun J.-Q."/>
        </authorList>
    </citation>
    <scope>NUCLEOTIDE SEQUENCE [LARGE SCALE GENOMIC DNA]</scope>
    <source>
        <strain evidence="2 3">JCM 17098</strain>
    </source>
</reference>
<proteinExistence type="predicted"/>
<dbReference type="InterPro" id="IPR025428">
    <property type="entry name" value="Spore_YhaL"/>
</dbReference>
<sequence length="84" mass="9721">MNPITVVFSLIGGLFLVFVMRLLSLSTVGASSPWWVYMVFLGIVFSGVMFIYTIVDERSKEDKIIEAEGKHFLEKYKRERKAFH</sequence>
<protein>
    <submittedName>
        <fullName evidence="2">Sporulation YhaL family protein</fullName>
    </submittedName>
</protein>
<keyword evidence="3" id="KW-1185">Reference proteome</keyword>
<name>A0ABS6JR36_9BACI</name>
<dbReference type="Pfam" id="PF14147">
    <property type="entry name" value="Spore_YhaL"/>
    <property type="match status" value="1"/>
</dbReference>
<dbReference type="RefSeq" id="WP_088074661.1">
    <property type="nucleotide sequence ID" value="NZ_JAHQCR010000021.1"/>
</dbReference>
<comment type="caution">
    <text evidence="2">The sequence shown here is derived from an EMBL/GenBank/DDBJ whole genome shotgun (WGS) entry which is preliminary data.</text>
</comment>
<feature type="transmembrane region" description="Helical" evidence="1">
    <location>
        <begin position="34"/>
        <end position="55"/>
    </location>
</feature>
<evidence type="ECO:0000256" key="1">
    <source>
        <dbReference type="SAM" id="Phobius"/>
    </source>
</evidence>
<evidence type="ECO:0000313" key="3">
    <source>
        <dbReference type="Proteomes" id="UP000790580"/>
    </source>
</evidence>
<keyword evidence="1" id="KW-0812">Transmembrane</keyword>
<dbReference type="Proteomes" id="UP000790580">
    <property type="component" value="Unassembled WGS sequence"/>
</dbReference>
<keyword evidence="1" id="KW-1133">Transmembrane helix</keyword>
<gene>
    <name evidence="2" type="ORF">KS407_04615</name>
</gene>